<evidence type="ECO:0000313" key="12">
    <source>
        <dbReference type="Proteomes" id="UP001523528"/>
    </source>
</evidence>
<evidence type="ECO:0000313" key="11">
    <source>
        <dbReference type="EMBL" id="MCP1258827.1"/>
    </source>
</evidence>
<comment type="caution">
    <text evidence="11">The sequence shown here is derived from an EMBL/GenBank/DDBJ whole genome shotgun (WGS) entry which is preliminary data.</text>
</comment>
<comment type="cofactor">
    <cofactor evidence="1">
        <name>heme c</name>
        <dbReference type="ChEBI" id="CHEBI:61717"/>
    </cofactor>
</comment>
<keyword evidence="7 8" id="KW-0408">Iron</keyword>
<dbReference type="PANTHER" id="PTHR35008:SF9">
    <property type="entry name" value="CYTOCHROME C DOMAIN-CONTAINING PROTEIN"/>
    <property type="match status" value="1"/>
</dbReference>
<proteinExistence type="predicted"/>
<dbReference type="PROSITE" id="PS51007">
    <property type="entry name" value="CYTC"/>
    <property type="match status" value="1"/>
</dbReference>
<keyword evidence="6" id="KW-0249">Electron transport</keyword>
<evidence type="ECO:0000256" key="2">
    <source>
        <dbReference type="ARBA" id="ARBA00022448"/>
    </source>
</evidence>
<keyword evidence="4" id="KW-0679">Respiratory chain</keyword>
<sequence>MRKIFLFSVAMFAFVISGAARADSAAPATTKMVDMPSGEAVYRHICQSCHMADGLGAVGAGARIPALAHNPRLQIASYPATVILNGYGGMPWFSGMLNDRQVADVVAYIRTHFGNDYKDPLNPADVAFMRLHLTPEAE</sequence>
<dbReference type="Pfam" id="PF13442">
    <property type="entry name" value="Cytochrome_CBB3"/>
    <property type="match status" value="1"/>
</dbReference>
<evidence type="ECO:0000256" key="8">
    <source>
        <dbReference type="PROSITE-ProRule" id="PRU00433"/>
    </source>
</evidence>
<evidence type="ECO:0000256" key="9">
    <source>
        <dbReference type="SAM" id="SignalP"/>
    </source>
</evidence>
<keyword evidence="12" id="KW-1185">Reference proteome</keyword>
<evidence type="ECO:0000256" key="1">
    <source>
        <dbReference type="ARBA" id="ARBA00001926"/>
    </source>
</evidence>
<keyword evidence="9" id="KW-0732">Signal</keyword>
<evidence type="ECO:0000256" key="5">
    <source>
        <dbReference type="ARBA" id="ARBA00022723"/>
    </source>
</evidence>
<dbReference type="RefSeq" id="WP_165991958.1">
    <property type="nucleotide sequence ID" value="NZ_JAMYZY010000016.1"/>
</dbReference>
<dbReference type="InterPro" id="IPR008168">
    <property type="entry name" value="Cyt_C_IC"/>
</dbReference>
<dbReference type="Proteomes" id="UP001523528">
    <property type="component" value="Unassembled WGS sequence"/>
</dbReference>
<keyword evidence="3 8" id="KW-0349">Heme</keyword>
<evidence type="ECO:0000256" key="7">
    <source>
        <dbReference type="ARBA" id="ARBA00023004"/>
    </source>
</evidence>
<dbReference type="EMBL" id="JAMYZZ010000016">
    <property type="protein sequence ID" value="MCP1258827.1"/>
    <property type="molecule type" value="Genomic_DNA"/>
</dbReference>
<dbReference type="InterPro" id="IPR051459">
    <property type="entry name" value="Cytochrome_c-type_DH"/>
</dbReference>
<evidence type="ECO:0000259" key="10">
    <source>
        <dbReference type="PROSITE" id="PS51007"/>
    </source>
</evidence>
<evidence type="ECO:0000256" key="4">
    <source>
        <dbReference type="ARBA" id="ARBA00022660"/>
    </source>
</evidence>
<feature type="chain" id="PRO_5045405690" evidence="9">
    <location>
        <begin position="23"/>
        <end position="138"/>
    </location>
</feature>
<accession>A0ABT1F0U8</accession>
<dbReference type="SUPFAM" id="SSF46626">
    <property type="entry name" value="Cytochrome c"/>
    <property type="match status" value="1"/>
</dbReference>
<dbReference type="InterPro" id="IPR036909">
    <property type="entry name" value="Cyt_c-like_dom_sf"/>
</dbReference>
<organism evidence="11 12">
    <name type="scientific">Acetobacter lambici</name>
    <dbReference type="NCBI Taxonomy" id="1332824"/>
    <lineage>
        <taxon>Bacteria</taxon>
        <taxon>Pseudomonadati</taxon>
        <taxon>Pseudomonadota</taxon>
        <taxon>Alphaproteobacteria</taxon>
        <taxon>Acetobacterales</taxon>
        <taxon>Acetobacteraceae</taxon>
        <taxon>Acetobacter</taxon>
    </lineage>
</organism>
<gene>
    <name evidence="11" type="ORF">NKW50_09530</name>
</gene>
<keyword evidence="2" id="KW-0813">Transport</keyword>
<feature type="domain" description="Cytochrome c" evidence="10">
    <location>
        <begin position="33"/>
        <end position="113"/>
    </location>
</feature>
<evidence type="ECO:0000256" key="3">
    <source>
        <dbReference type="ARBA" id="ARBA00022617"/>
    </source>
</evidence>
<name>A0ABT1F0U8_9PROT</name>
<feature type="signal peptide" evidence="9">
    <location>
        <begin position="1"/>
        <end position="22"/>
    </location>
</feature>
<keyword evidence="5 8" id="KW-0479">Metal-binding</keyword>
<reference evidence="11 12" key="1">
    <citation type="submission" date="2022-06" db="EMBL/GenBank/DDBJ databases">
        <title>Acetobacer genomes from food samples.</title>
        <authorList>
            <person name="Sombolestani A."/>
        </authorList>
    </citation>
    <scope>NUCLEOTIDE SEQUENCE [LARGE SCALE GENOMIC DNA]</scope>
    <source>
        <strain evidence="11 12">R-83285</strain>
    </source>
</reference>
<dbReference type="PRINTS" id="PR00605">
    <property type="entry name" value="CYTCHROMECIC"/>
</dbReference>
<evidence type="ECO:0000256" key="6">
    <source>
        <dbReference type="ARBA" id="ARBA00022982"/>
    </source>
</evidence>
<protein>
    <submittedName>
        <fullName evidence="11">Cytochrome c</fullName>
    </submittedName>
</protein>
<dbReference type="InterPro" id="IPR009056">
    <property type="entry name" value="Cyt_c-like_dom"/>
</dbReference>
<dbReference type="Gene3D" id="1.10.760.10">
    <property type="entry name" value="Cytochrome c-like domain"/>
    <property type="match status" value="1"/>
</dbReference>
<dbReference type="PANTHER" id="PTHR35008">
    <property type="entry name" value="BLL4482 PROTEIN-RELATED"/>
    <property type="match status" value="1"/>
</dbReference>